<dbReference type="EMBL" id="SNRY01002836">
    <property type="protein sequence ID" value="KAA6323301.1"/>
    <property type="molecule type" value="Genomic_DNA"/>
</dbReference>
<protein>
    <recommendedName>
        <fullName evidence="1">TIR domain-containing protein</fullName>
    </recommendedName>
</protein>
<dbReference type="SUPFAM" id="SSF52200">
    <property type="entry name" value="Toll/Interleukin receptor TIR domain"/>
    <property type="match status" value="1"/>
</dbReference>
<reference evidence="2" key="1">
    <citation type="submission" date="2019-03" db="EMBL/GenBank/DDBJ databases">
        <title>Single cell metagenomics reveals metabolic interactions within the superorganism composed of flagellate Streblomastix strix and complex community of Bacteroidetes bacteria on its surface.</title>
        <authorList>
            <person name="Treitli S.C."/>
            <person name="Kolisko M."/>
            <person name="Husnik F."/>
            <person name="Keeling P."/>
            <person name="Hampl V."/>
        </authorList>
    </citation>
    <scope>NUCLEOTIDE SEQUENCE</scope>
    <source>
        <strain evidence="2">STM</strain>
    </source>
</reference>
<dbReference type="InterPro" id="IPR000157">
    <property type="entry name" value="TIR_dom"/>
</dbReference>
<sequence>MQLGFQQRLQKDITEQKQLLIQLTQTNYSASVELTNTAETSLKKYDFFISHAAEDKEEIVQPLAKSIEDAGFQVWYDEFSLTWGDSLRKKIDEGLANSKYGIVIFSNNFFRKNWTEYELNGLVAREMEGHKVILPIWHKITKNEMLSYSPSLADKLALNTSTNSIDDIIAYLKKLND</sequence>
<organism evidence="2">
    <name type="scientific">termite gut metagenome</name>
    <dbReference type="NCBI Taxonomy" id="433724"/>
    <lineage>
        <taxon>unclassified sequences</taxon>
        <taxon>metagenomes</taxon>
        <taxon>organismal metagenomes</taxon>
    </lineage>
</organism>
<accession>A0A5J4QQI9</accession>
<dbReference type="AlphaFoldDB" id="A0A5J4QQI9"/>
<name>A0A5J4QQI9_9ZZZZ</name>
<evidence type="ECO:0000259" key="1">
    <source>
        <dbReference type="PROSITE" id="PS50104"/>
    </source>
</evidence>
<dbReference type="Pfam" id="PF13676">
    <property type="entry name" value="TIR_2"/>
    <property type="match status" value="1"/>
</dbReference>
<proteinExistence type="predicted"/>
<evidence type="ECO:0000313" key="2">
    <source>
        <dbReference type="EMBL" id="KAA6323301.1"/>
    </source>
</evidence>
<dbReference type="Gene3D" id="3.40.50.10140">
    <property type="entry name" value="Toll/interleukin-1 receptor homology (TIR) domain"/>
    <property type="match status" value="1"/>
</dbReference>
<feature type="domain" description="TIR" evidence="1">
    <location>
        <begin position="43"/>
        <end position="164"/>
    </location>
</feature>
<comment type="caution">
    <text evidence="2">The sequence shown here is derived from an EMBL/GenBank/DDBJ whole genome shotgun (WGS) entry which is preliminary data.</text>
</comment>
<gene>
    <name evidence="2" type="ORF">EZS27_027245</name>
</gene>
<dbReference type="SMART" id="SM00255">
    <property type="entry name" value="TIR"/>
    <property type="match status" value="1"/>
</dbReference>
<dbReference type="PROSITE" id="PS50104">
    <property type="entry name" value="TIR"/>
    <property type="match status" value="1"/>
</dbReference>
<dbReference type="GO" id="GO:0007165">
    <property type="term" value="P:signal transduction"/>
    <property type="evidence" value="ECO:0007669"/>
    <property type="project" value="InterPro"/>
</dbReference>
<dbReference type="InterPro" id="IPR035897">
    <property type="entry name" value="Toll_tir_struct_dom_sf"/>
</dbReference>